<organism evidence="1 2">
    <name type="scientific">Pedobacter jejuensis</name>
    <dbReference type="NCBI Taxonomy" id="1268550"/>
    <lineage>
        <taxon>Bacteria</taxon>
        <taxon>Pseudomonadati</taxon>
        <taxon>Bacteroidota</taxon>
        <taxon>Sphingobacteriia</taxon>
        <taxon>Sphingobacteriales</taxon>
        <taxon>Sphingobacteriaceae</taxon>
        <taxon>Pedobacter</taxon>
    </lineage>
</organism>
<sequence length="80" mass="9492">MLFYAPRIPLIVLLIYPPKPDCMNALFGQKRKQDYRNRRITAIAFQIFKIKYTFKPLRLNWKMPFLCAMIPINSSTNIPT</sequence>
<keyword evidence="2" id="KW-1185">Reference proteome</keyword>
<dbReference type="Proteomes" id="UP000274046">
    <property type="component" value="Unassembled WGS sequence"/>
</dbReference>
<proteinExistence type="predicted"/>
<protein>
    <submittedName>
        <fullName evidence="1">Uncharacterized protein</fullName>
    </submittedName>
</protein>
<reference evidence="1 2" key="1">
    <citation type="submission" date="2018-10" db="EMBL/GenBank/DDBJ databases">
        <title>Genome sequencing of Pedobacter jejuensis TNB23.</title>
        <authorList>
            <person name="Cho Y.-J."/>
            <person name="Cho A."/>
            <person name="Kim O.-S."/>
        </authorList>
    </citation>
    <scope>NUCLEOTIDE SEQUENCE [LARGE SCALE GENOMIC DNA]</scope>
    <source>
        <strain evidence="1 2">TNB23</strain>
    </source>
</reference>
<comment type="caution">
    <text evidence="1">The sequence shown here is derived from an EMBL/GenBank/DDBJ whole genome shotgun (WGS) entry which is preliminary data.</text>
</comment>
<accession>A0A3N0C2D4</accession>
<dbReference type="EMBL" id="RBEE01000002">
    <property type="protein sequence ID" value="RNL56561.1"/>
    <property type="molecule type" value="Genomic_DNA"/>
</dbReference>
<name>A0A3N0C2D4_9SPHI</name>
<dbReference type="AlphaFoldDB" id="A0A3N0C2D4"/>
<gene>
    <name evidence="1" type="ORF">D7004_01340</name>
</gene>
<evidence type="ECO:0000313" key="1">
    <source>
        <dbReference type="EMBL" id="RNL56561.1"/>
    </source>
</evidence>
<evidence type="ECO:0000313" key="2">
    <source>
        <dbReference type="Proteomes" id="UP000274046"/>
    </source>
</evidence>